<evidence type="ECO:0000256" key="1">
    <source>
        <dbReference type="ARBA" id="ARBA00009477"/>
    </source>
</evidence>
<dbReference type="PANTHER" id="PTHR30469:SF15">
    <property type="entry name" value="HLYD FAMILY OF SECRETION PROTEINS"/>
    <property type="match status" value="1"/>
</dbReference>
<dbReference type="InterPro" id="IPR058792">
    <property type="entry name" value="Beta-barrel_RND_2"/>
</dbReference>
<dbReference type="FunFam" id="2.40.30.170:FF:000010">
    <property type="entry name" value="Efflux RND transporter periplasmic adaptor subunit"/>
    <property type="match status" value="1"/>
</dbReference>
<gene>
    <name evidence="5" type="primary">mdtA_6</name>
    <name evidence="5" type="ORF">DSM104443_03435</name>
</gene>
<dbReference type="EMBL" id="CP053069">
    <property type="protein sequence ID" value="QJR12349.1"/>
    <property type="molecule type" value="Genomic_DNA"/>
</dbReference>
<dbReference type="KEGG" id="uru:DSM104443_03435"/>
<evidence type="ECO:0000259" key="4">
    <source>
        <dbReference type="Pfam" id="PF25954"/>
    </source>
</evidence>
<dbReference type="GO" id="GO:0015562">
    <property type="term" value="F:efflux transmembrane transporter activity"/>
    <property type="evidence" value="ECO:0007669"/>
    <property type="project" value="TreeGrafter"/>
</dbReference>
<keyword evidence="2" id="KW-0732">Signal</keyword>
<dbReference type="InterPro" id="IPR006143">
    <property type="entry name" value="RND_pump_MFP"/>
</dbReference>
<dbReference type="RefSeq" id="WP_171094477.1">
    <property type="nucleotide sequence ID" value="NZ_CP053069.1"/>
</dbReference>
<dbReference type="GO" id="GO:1990281">
    <property type="term" value="C:efflux pump complex"/>
    <property type="evidence" value="ECO:0007669"/>
    <property type="project" value="TreeGrafter"/>
</dbReference>
<accession>A0A6M4GYK6</accession>
<dbReference type="PANTHER" id="PTHR30469">
    <property type="entry name" value="MULTIDRUG RESISTANCE PROTEIN MDTA"/>
    <property type="match status" value="1"/>
</dbReference>
<sequence length="386" mass="40267">MLFKKKYVIAALALLVAAGVGTALALSQTGAKKDAKKNEEKVFEFAAGDLAEMQRVPLGRQIPVSGSVKPLLQATVRSKVPAEVAKIHVQEGQRVDAGTALVTLDTADLKARYDAQAATVAEAKARLDLARKNLANNKQLLEKTFISQNAYDTVSNTVLVAEAILLSAEAQATIAQRALNDASIRAPFNGVVAKRWVNVGDKVTADMPVAYVVDLGRMELEAAVPVGEIPFVHVGQEILFTVDGFPTRKFSGKVERVNPSAEAGSRTIMVFVTLPNADSSLKGGMFANGILATGAGTDVNVIPITAILEEGGQTFVHVVKGGKIERRSVVTGPRSVERGVIVVKEGLEPNVPVVIVKADGIKAGATAIVKGAAGAPPAAAAAPKAS</sequence>
<keyword evidence="6" id="KW-1185">Reference proteome</keyword>
<feature type="domain" description="Multidrug resistance protein MdtA-like barrel-sandwich hybrid" evidence="3">
    <location>
        <begin position="73"/>
        <end position="214"/>
    </location>
</feature>
<reference evidence="5 6" key="1">
    <citation type="submission" date="2020-04" db="EMBL/GenBank/DDBJ databases">
        <title>Usitatibacter rugosus gen. nov., sp. nov. and Usitatibacter palustris sp. nov., novel members of Usitatibacteraceae fam. nov. within the order Nitrosomonadales isolated from soil.</title>
        <authorList>
            <person name="Huber K.J."/>
            <person name="Neumann-Schaal M."/>
            <person name="Geppert A."/>
            <person name="Luckner M."/>
            <person name="Wanner G."/>
            <person name="Overmann J."/>
        </authorList>
    </citation>
    <scope>NUCLEOTIDE SEQUENCE [LARGE SCALE GENOMIC DNA]</scope>
    <source>
        <strain evidence="5 6">0125_3</strain>
    </source>
</reference>
<feature type="signal peptide" evidence="2">
    <location>
        <begin position="1"/>
        <end position="25"/>
    </location>
</feature>
<name>A0A6M4GYK6_9PROT</name>
<evidence type="ECO:0000313" key="6">
    <source>
        <dbReference type="Proteomes" id="UP000501534"/>
    </source>
</evidence>
<proteinExistence type="inferred from homology"/>
<dbReference type="InterPro" id="IPR058625">
    <property type="entry name" value="MdtA-like_BSH"/>
</dbReference>
<dbReference type="Pfam" id="PF25917">
    <property type="entry name" value="BSH_RND"/>
    <property type="match status" value="1"/>
</dbReference>
<dbReference type="Gene3D" id="2.40.50.100">
    <property type="match status" value="1"/>
</dbReference>
<dbReference type="Proteomes" id="UP000501534">
    <property type="component" value="Chromosome"/>
</dbReference>
<dbReference type="SUPFAM" id="SSF111369">
    <property type="entry name" value="HlyD-like secretion proteins"/>
    <property type="match status" value="1"/>
</dbReference>
<evidence type="ECO:0000259" key="3">
    <source>
        <dbReference type="Pfam" id="PF25917"/>
    </source>
</evidence>
<evidence type="ECO:0000313" key="5">
    <source>
        <dbReference type="EMBL" id="QJR12349.1"/>
    </source>
</evidence>
<feature type="domain" description="CusB-like beta-barrel" evidence="4">
    <location>
        <begin position="220"/>
        <end position="292"/>
    </location>
</feature>
<organism evidence="5 6">
    <name type="scientific">Usitatibacter rugosus</name>
    <dbReference type="NCBI Taxonomy" id="2732067"/>
    <lineage>
        <taxon>Bacteria</taxon>
        <taxon>Pseudomonadati</taxon>
        <taxon>Pseudomonadota</taxon>
        <taxon>Betaproteobacteria</taxon>
        <taxon>Nitrosomonadales</taxon>
        <taxon>Usitatibacteraceae</taxon>
        <taxon>Usitatibacter</taxon>
    </lineage>
</organism>
<protein>
    <submittedName>
        <fullName evidence="5">Multidrug resistance protein MdtA</fullName>
    </submittedName>
</protein>
<dbReference type="AlphaFoldDB" id="A0A6M4GYK6"/>
<dbReference type="Gene3D" id="2.40.30.170">
    <property type="match status" value="1"/>
</dbReference>
<evidence type="ECO:0000256" key="2">
    <source>
        <dbReference type="SAM" id="SignalP"/>
    </source>
</evidence>
<dbReference type="Gene3D" id="1.10.287.470">
    <property type="entry name" value="Helix hairpin bin"/>
    <property type="match status" value="1"/>
</dbReference>
<dbReference type="Pfam" id="PF25954">
    <property type="entry name" value="Beta-barrel_RND_2"/>
    <property type="match status" value="1"/>
</dbReference>
<dbReference type="NCBIfam" id="TIGR01730">
    <property type="entry name" value="RND_mfp"/>
    <property type="match status" value="1"/>
</dbReference>
<comment type="similarity">
    <text evidence="1">Belongs to the membrane fusion protein (MFP) (TC 8.A.1) family.</text>
</comment>
<feature type="chain" id="PRO_5026894946" evidence="2">
    <location>
        <begin position="26"/>
        <end position="386"/>
    </location>
</feature>
<dbReference type="Gene3D" id="2.40.420.20">
    <property type="match status" value="1"/>
</dbReference>